<dbReference type="InterPro" id="IPR052514">
    <property type="entry name" value="SAM-dependent_MTase"/>
</dbReference>
<dbReference type="EMBL" id="SAXZ01000009">
    <property type="protein sequence ID" value="TXJ33330.1"/>
    <property type="molecule type" value="Genomic_DNA"/>
</dbReference>
<dbReference type="Gene3D" id="3.40.50.150">
    <property type="entry name" value="Vaccinia Virus protein VP39"/>
    <property type="match status" value="1"/>
</dbReference>
<dbReference type="NCBIfam" id="TIGR01444">
    <property type="entry name" value="fkbM_fam"/>
    <property type="match status" value="1"/>
</dbReference>
<organism evidence="2 3">
    <name type="scientific">Brachyspira aalborgi</name>
    <dbReference type="NCBI Taxonomy" id="29522"/>
    <lineage>
        <taxon>Bacteria</taxon>
        <taxon>Pseudomonadati</taxon>
        <taxon>Spirochaetota</taxon>
        <taxon>Spirochaetia</taxon>
        <taxon>Brachyspirales</taxon>
        <taxon>Brachyspiraceae</taxon>
        <taxon>Brachyspira</taxon>
    </lineage>
</organism>
<dbReference type="RefSeq" id="WP_021958789.1">
    <property type="nucleotide sequence ID" value="NZ_SAXZ01000009.1"/>
</dbReference>
<evidence type="ECO:0000259" key="1">
    <source>
        <dbReference type="Pfam" id="PF05050"/>
    </source>
</evidence>
<keyword evidence="2" id="KW-0489">Methyltransferase</keyword>
<gene>
    <name evidence="2" type="ORF">EPJ71_03625</name>
</gene>
<dbReference type="InterPro" id="IPR006342">
    <property type="entry name" value="FkbM_mtfrase"/>
</dbReference>
<comment type="caution">
    <text evidence="2">The sequence shown here is derived from an EMBL/GenBank/DDBJ whole genome shotgun (WGS) entry which is preliminary data.</text>
</comment>
<keyword evidence="3" id="KW-1185">Reference proteome</keyword>
<dbReference type="Proteomes" id="UP000322659">
    <property type="component" value="Unassembled WGS sequence"/>
</dbReference>
<dbReference type="InterPro" id="IPR029063">
    <property type="entry name" value="SAM-dependent_MTases_sf"/>
</dbReference>
<dbReference type="PANTHER" id="PTHR34203:SF15">
    <property type="entry name" value="SLL1173 PROTEIN"/>
    <property type="match status" value="1"/>
</dbReference>
<reference evidence="2 3" key="1">
    <citation type="journal article" date="1992" name="Lakartidningen">
        <title>[Penicillin V and not amoxicillin is the first choice preparation in acute otitis].</title>
        <authorList>
            <person name="Kamme C."/>
            <person name="Lundgren K."/>
            <person name="Prellner K."/>
        </authorList>
    </citation>
    <scope>NUCLEOTIDE SEQUENCE [LARGE SCALE GENOMIC DNA]</scope>
    <source>
        <strain evidence="2 3">PC5099IV</strain>
    </source>
</reference>
<dbReference type="SUPFAM" id="SSF53335">
    <property type="entry name" value="S-adenosyl-L-methionine-dependent methyltransferases"/>
    <property type="match status" value="1"/>
</dbReference>
<name>A0ABY3KAR8_9SPIR</name>
<feature type="domain" description="Methyltransferase FkbM" evidence="1">
    <location>
        <begin position="153"/>
        <end position="291"/>
    </location>
</feature>
<proteinExistence type="predicted"/>
<dbReference type="Pfam" id="PF05050">
    <property type="entry name" value="Methyltransf_21"/>
    <property type="match status" value="1"/>
</dbReference>
<dbReference type="PANTHER" id="PTHR34203">
    <property type="entry name" value="METHYLTRANSFERASE, FKBM FAMILY PROTEIN"/>
    <property type="match status" value="1"/>
</dbReference>
<keyword evidence="2" id="KW-0808">Transferase</keyword>
<dbReference type="GO" id="GO:0008168">
    <property type="term" value="F:methyltransferase activity"/>
    <property type="evidence" value="ECO:0007669"/>
    <property type="project" value="UniProtKB-KW"/>
</dbReference>
<evidence type="ECO:0000313" key="3">
    <source>
        <dbReference type="Proteomes" id="UP000322659"/>
    </source>
</evidence>
<accession>A0ABY3KAR8</accession>
<protein>
    <submittedName>
        <fullName evidence="2">FkbM family methyltransferase</fullName>
    </submittedName>
</protein>
<sequence length="308" mass="36734">MKDKDIIKLLEDIRYSVYNSSIMIVQTNSRFTYAMSKYIRDYPEYFEKDIEDFRNGLDYDSLQSLNSWIFQRKLDGNLIDFYRVPASSPFFTEEQKIIYFTKHQIYDSIIKEYKNKYDINDCEIMMHTNYYHCGIIYLPDKIKEKFNNSIVIDGGAFIGDTAIMFYEKYNFKTIYSFEPTKNSYDIFNNSINKYKLNDRIKLFKYALSDKNEKQVIEGEYSDASILMLNKLNQNKEEIETIRLDDFFANETDNISLIKLDIEGYEEQALFGAEKIIKKFKPVLLISRYHDHVALGQMFRLKKQIENVL</sequence>
<dbReference type="GO" id="GO:0032259">
    <property type="term" value="P:methylation"/>
    <property type="evidence" value="ECO:0007669"/>
    <property type="project" value="UniProtKB-KW"/>
</dbReference>
<evidence type="ECO:0000313" key="2">
    <source>
        <dbReference type="EMBL" id="TXJ33330.1"/>
    </source>
</evidence>